<feature type="transmembrane region" description="Helical" evidence="2">
    <location>
        <begin position="20"/>
        <end position="38"/>
    </location>
</feature>
<sequence length="85" mass="9347">MSLFRGSSVRSVPDPATSWVLGVGTVFVTSVSFGALPLSASEVFSIFPCQPSEEAFYPIPTEKKKEEGSRNQNSRRGHGRDDDRR</sequence>
<evidence type="ECO:0000313" key="3">
    <source>
        <dbReference type="EMBL" id="JAE32888.1"/>
    </source>
</evidence>
<keyword evidence="2" id="KW-0812">Transmembrane</keyword>
<dbReference type="AlphaFoldDB" id="A0A0A9HJ04"/>
<evidence type="ECO:0000256" key="1">
    <source>
        <dbReference type="SAM" id="MobiDB-lite"/>
    </source>
</evidence>
<feature type="region of interest" description="Disordered" evidence="1">
    <location>
        <begin position="57"/>
        <end position="85"/>
    </location>
</feature>
<keyword evidence="2" id="KW-1133">Transmembrane helix</keyword>
<name>A0A0A9HJ04_ARUDO</name>
<protein>
    <submittedName>
        <fullName evidence="3">Uncharacterized protein</fullName>
    </submittedName>
</protein>
<accession>A0A0A9HJ04</accession>
<reference evidence="3" key="2">
    <citation type="journal article" date="2015" name="Data Brief">
        <title>Shoot transcriptome of the giant reed, Arundo donax.</title>
        <authorList>
            <person name="Barrero R.A."/>
            <person name="Guerrero F.D."/>
            <person name="Moolhuijzen P."/>
            <person name="Goolsby J.A."/>
            <person name="Tidwell J."/>
            <person name="Bellgard S.E."/>
            <person name="Bellgard M.I."/>
        </authorList>
    </citation>
    <scope>NUCLEOTIDE SEQUENCE</scope>
    <source>
        <tissue evidence="3">Shoot tissue taken approximately 20 cm above the soil surface</tissue>
    </source>
</reference>
<proteinExistence type="predicted"/>
<evidence type="ECO:0000256" key="2">
    <source>
        <dbReference type="SAM" id="Phobius"/>
    </source>
</evidence>
<keyword evidence="2" id="KW-0472">Membrane</keyword>
<dbReference type="EMBL" id="GBRH01165008">
    <property type="protein sequence ID" value="JAE32888.1"/>
    <property type="molecule type" value="Transcribed_RNA"/>
</dbReference>
<organism evidence="3">
    <name type="scientific">Arundo donax</name>
    <name type="common">Giant reed</name>
    <name type="synonym">Donax arundinaceus</name>
    <dbReference type="NCBI Taxonomy" id="35708"/>
    <lineage>
        <taxon>Eukaryota</taxon>
        <taxon>Viridiplantae</taxon>
        <taxon>Streptophyta</taxon>
        <taxon>Embryophyta</taxon>
        <taxon>Tracheophyta</taxon>
        <taxon>Spermatophyta</taxon>
        <taxon>Magnoliopsida</taxon>
        <taxon>Liliopsida</taxon>
        <taxon>Poales</taxon>
        <taxon>Poaceae</taxon>
        <taxon>PACMAD clade</taxon>
        <taxon>Arundinoideae</taxon>
        <taxon>Arundineae</taxon>
        <taxon>Arundo</taxon>
    </lineage>
</organism>
<reference evidence="3" key="1">
    <citation type="submission" date="2014-09" db="EMBL/GenBank/DDBJ databases">
        <authorList>
            <person name="Magalhaes I.L.F."/>
            <person name="Oliveira U."/>
            <person name="Santos F.R."/>
            <person name="Vidigal T.H.D.A."/>
            <person name="Brescovit A.D."/>
            <person name="Santos A.J."/>
        </authorList>
    </citation>
    <scope>NUCLEOTIDE SEQUENCE</scope>
    <source>
        <tissue evidence="3">Shoot tissue taken approximately 20 cm above the soil surface</tissue>
    </source>
</reference>